<dbReference type="PANTHER" id="PTHR23264:SF19">
    <property type="entry name" value="CYTOSOLIC FE-S CLUSTER ASSEMBLY FACTOR NUBP2"/>
    <property type="match status" value="1"/>
</dbReference>
<dbReference type="Pfam" id="PF02579">
    <property type="entry name" value="Nitro_FeMo-Co"/>
    <property type="match status" value="1"/>
</dbReference>
<proteinExistence type="inferred from homology"/>
<dbReference type="InterPro" id="IPR019591">
    <property type="entry name" value="Mrp/NBP35_ATP-bd"/>
</dbReference>
<keyword evidence="2" id="KW-0547">Nucleotide-binding</keyword>
<organism evidence="7">
    <name type="scientific">hydrocarbon metagenome</name>
    <dbReference type="NCBI Taxonomy" id="938273"/>
    <lineage>
        <taxon>unclassified sequences</taxon>
        <taxon>metagenomes</taxon>
        <taxon>ecological metagenomes</taxon>
    </lineage>
</organism>
<dbReference type="GO" id="GO:0016226">
    <property type="term" value="P:iron-sulfur cluster assembly"/>
    <property type="evidence" value="ECO:0007669"/>
    <property type="project" value="InterPro"/>
</dbReference>
<keyword evidence="4" id="KW-0408">Iron</keyword>
<accession>A0A0W8G8I7</accession>
<dbReference type="Pfam" id="PF10609">
    <property type="entry name" value="ParA"/>
    <property type="match status" value="1"/>
</dbReference>
<dbReference type="FunFam" id="3.40.50.300:FF:001119">
    <property type="entry name" value="Iron-sulfur cluster carrier protein"/>
    <property type="match status" value="1"/>
</dbReference>
<comment type="caution">
    <text evidence="7">The sequence shown here is derived from an EMBL/GenBank/DDBJ whole genome shotgun (WGS) entry which is preliminary data.</text>
</comment>
<protein>
    <submittedName>
        <fullName evidence="7">Cytosolic fe-s cluster assembling factor nbp35</fullName>
    </submittedName>
</protein>
<dbReference type="AlphaFoldDB" id="A0A0W8G8I7"/>
<evidence type="ECO:0000256" key="4">
    <source>
        <dbReference type="ARBA" id="ARBA00023004"/>
    </source>
</evidence>
<evidence type="ECO:0000256" key="3">
    <source>
        <dbReference type="ARBA" id="ARBA00022840"/>
    </source>
</evidence>
<dbReference type="InterPro" id="IPR027417">
    <property type="entry name" value="P-loop_NTPase"/>
</dbReference>
<evidence type="ECO:0000313" key="7">
    <source>
        <dbReference type="EMBL" id="KUG28803.1"/>
    </source>
</evidence>
<dbReference type="SUPFAM" id="SSF53146">
    <property type="entry name" value="Nitrogenase accessory factor-like"/>
    <property type="match status" value="1"/>
</dbReference>
<keyword evidence="5" id="KW-0411">Iron-sulfur</keyword>
<dbReference type="GO" id="GO:0051536">
    <property type="term" value="F:iron-sulfur cluster binding"/>
    <property type="evidence" value="ECO:0007669"/>
    <property type="project" value="UniProtKB-KW"/>
</dbReference>
<keyword evidence="1" id="KW-0479">Metal-binding</keyword>
<evidence type="ECO:0000256" key="2">
    <source>
        <dbReference type="ARBA" id="ARBA00022741"/>
    </source>
</evidence>
<evidence type="ECO:0000256" key="5">
    <source>
        <dbReference type="ARBA" id="ARBA00023014"/>
    </source>
</evidence>
<dbReference type="Gene3D" id="3.40.50.300">
    <property type="entry name" value="P-loop containing nucleotide triphosphate hydrolases"/>
    <property type="match status" value="1"/>
</dbReference>
<dbReference type="PROSITE" id="PS01215">
    <property type="entry name" value="MRP"/>
    <property type="match status" value="1"/>
</dbReference>
<dbReference type="GO" id="GO:0005524">
    <property type="term" value="F:ATP binding"/>
    <property type="evidence" value="ECO:0007669"/>
    <property type="project" value="UniProtKB-KW"/>
</dbReference>
<dbReference type="SUPFAM" id="SSF52540">
    <property type="entry name" value="P-loop containing nucleoside triphosphate hydrolases"/>
    <property type="match status" value="1"/>
</dbReference>
<feature type="domain" description="Dinitrogenase iron-molybdenum cofactor biosynthesis" evidence="6">
    <location>
        <begin position="317"/>
        <end position="406"/>
    </location>
</feature>
<dbReference type="GO" id="GO:0046872">
    <property type="term" value="F:metal ion binding"/>
    <property type="evidence" value="ECO:0007669"/>
    <property type="project" value="UniProtKB-KW"/>
</dbReference>
<dbReference type="GO" id="GO:0005829">
    <property type="term" value="C:cytosol"/>
    <property type="evidence" value="ECO:0007669"/>
    <property type="project" value="TreeGrafter"/>
</dbReference>
<dbReference type="CDD" id="cd02037">
    <property type="entry name" value="Mrp_NBP35"/>
    <property type="match status" value="1"/>
</dbReference>
<evidence type="ECO:0000256" key="1">
    <source>
        <dbReference type="ARBA" id="ARBA00022723"/>
    </source>
</evidence>
<dbReference type="NCBIfam" id="NF041136">
    <property type="entry name" value="MrpORP"/>
    <property type="match status" value="1"/>
</dbReference>
<evidence type="ECO:0000259" key="6">
    <source>
        <dbReference type="Pfam" id="PF02579"/>
    </source>
</evidence>
<dbReference type="HAMAP" id="MF_02040">
    <property type="entry name" value="Mrp_NBP35"/>
    <property type="match status" value="1"/>
</dbReference>
<sequence length="420" mass="43677">MSESACSGCADKDKCEDDKRLNQALCRIKQKIVVLSGKGGVGKSTVAANLAAGLALEGKKVGLLDVDVHGPSIPRLLKLAGIQPGLEGDMMIPVEWNWNLKVMSLGFLLPDSDEAVIWRGPVKGGVIKQFLENVAWGDLDYLVVDCPPGTGDEPLSVMQLLGEKAQALIVTSPQAVAVDDVRRSVTFCHRLGNPILGIVENLSGFVCPDCGSVHNIFSTGGGEALARDMGVPFLGRIPIDPSVASSGDAGEAFLAVKGQSPSALAFKEIVAEAMKRAPAVDMPRMTAQAPAAAPASGHAVADGPAGSKLTVAVPTAGGTLCAHFGHCETFAVMDVDTATGRIMETRHEVPPPHEPGVIPAWIATLGVDLVIAGGMGQKARDLFMEKGVKVVVGAKADSPEAIVADYLRGCLEVGENTCDH</sequence>
<dbReference type="InterPro" id="IPR003731">
    <property type="entry name" value="Di-Nase_FeMo-co_biosynth"/>
</dbReference>
<dbReference type="InterPro" id="IPR036105">
    <property type="entry name" value="DiNase_FeMo-co_biosyn_sf"/>
</dbReference>
<dbReference type="GO" id="GO:0140663">
    <property type="term" value="F:ATP-dependent FeS chaperone activity"/>
    <property type="evidence" value="ECO:0007669"/>
    <property type="project" value="InterPro"/>
</dbReference>
<reference evidence="7" key="1">
    <citation type="journal article" date="2015" name="Proc. Natl. Acad. Sci. U.S.A.">
        <title>Networks of energetic and metabolic interactions define dynamics in microbial communities.</title>
        <authorList>
            <person name="Embree M."/>
            <person name="Liu J.K."/>
            <person name="Al-Bassam M.M."/>
            <person name="Zengler K."/>
        </authorList>
    </citation>
    <scope>NUCLEOTIDE SEQUENCE</scope>
</reference>
<dbReference type="PANTHER" id="PTHR23264">
    <property type="entry name" value="NUCLEOTIDE-BINDING PROTEIN NBP35 YEAST -RELATED"/>
    <property type="match status" value="1"/>
</dbReference>
<dbReference type="InterPro" id="IPR000808">
    <property type="entry name" value="Mrp-like_CS"/>
</dbReference>
<gene>
    <name evidence="7" type="ORF">ASZ90_001314</name>
</gene>
<dbReference type="Gene3D" id="3.30.420.130">
    <property type="entry name" value="Dinitrogenase iron-molybdenum cofactor biosynthesis domain"/>
    <property type="match status" value="1"/>
</dbReference>
<dbReference type="InterPro" id="IPR033756">
    <property type="entry name" value="YlxH/NBP35"/>
</dbReference>
<dbReference type="EMBL" id="LNQE01000174">
    <property type="protein sequence ID" value="KUG28803.1"/>
    <property type="molecule type" value="Genomic_DNA"/>
</dbReference>
<name>A0A0W8G8I7_9ZZZZ</name>
<keyword evidence="3" id="KW-0067">ATP-binding</keyword>